<dbReference type="PANTHER" id="PTHR14453">
    <property type="entry name" value="PARP/ZINC FINGER CCCH TYPE DOMAIN CONTAINING PROTEIN"/>
    <property type="match status" value="1"/>
</dbReference>
<dbReference type="InterPro" id="IPR057043">
    <property type="entry name" value="PARP14_KH_2"/>
</dbReference>
<feature type="domain" description="PARP catalytic" evidence="8">
    <location>
        <begin position="309"/>
        <end position="500"/>
    </location>
</feature>
<dbReference type="SMART" id="SM00506">
    <property type="entry name" value="A1pp"/>
    <property type="match status" value="1"/>
</dbReference>
<dbReference type="SUPFAM" id="SSF56399">
    <property type="entry name" value="ADP-ribosylation"/>
    <property type="match status" value="1"/>
</dbReference>
<dbReference type="Gene3D" id="3.40.220.10">
    <property type="entry name" value="Leucine Aminopeptidase, subunit E, domain 1"/>
    <property type="match status" value="2"/>
</dbReference>
<dbReference type="InterPro" id="IPR043472">
    <property type="entry name" value="Macro_dom-like"/>
</dbReference>
<dbReference type="Ensembl" id="ENSMMDT00005023934.1">
    <property type="protein sequence ID" value="ENSMMDP00005023427.1"/>
    <property type="gene ID" value="ENSMMDG00005011302.1"/>
</dbReference>
<feature type="domain" description="Macro" evidence="9">
    <location>
        <begin position="182"/>
        <end position="337"/>
    </location>
</feature>
<protein>
    <recommendedName>
        <fullName evidence="7">Poly [ADP-ribose] polymerase</fullName>
        <shortName evidence="7">PARP</shortName>
        <ecNumber evidence="7">2.4.2.-</ecNumber>
    </recommendedName>
</protein>
<evidence type="ECO:0000259" key="8">
    <source>
        <dbReference type="PROSITE" id="PS51059"/>
    </source>
</evidence>
<dbReference type="Proteomes" id="UP000472263">
    <property type="component" value="Chromosome 21"/>
</dbReference>
<evidence type="ECO:0000259" key="9">
    <source>
        <dbReference type="PROSITE" id="PS51154"/>
    </source>
</evidence>
<dbReference type="GO" id="GO:0003714">
    <property type="term" value="F:transcription corepressor activity"/>
    <property type="evidence" value="ECO:0007669"/>
    <property type="project" value="TreeGrafter"/>
</dbReference>
<dbReference type="InterPro" id="IPR002589">
    <property type="entry name" value="Macro_dom"/>
</dbReference>
<evidence type="ECO:0000256" key="3">
    <source>
        <dbReference type="ARBA" id="ARBA00022679"/>
    </source>
</evidence>
<keyword evidence="5" id="KW-0539">Nucleus</keyword>
<dbReference type="PROSITE" id="PS51154">
    <property type="entry name" value="MACRO"/>
    <property type="match status" value="1"/>
</dbReference>
<keyword evidence="11" id="KW-1185">Reference proteome</keyword>
<evidence type="ECO:0000313" key="11">
    <source>
        <dbReference type="Proteomes" id="UP000472263"/>
    </source>
</evidence>
<accession>A0A667Y718</accession>
<dbReference type="PANTHER" id="PTHR14453:SF101">
    <property type="entry name" value="POLY [ADP-RIBOSE] POLYMERASE"/>
    <property type="match status" value="1"/>
</dbReference>
<dbReference type="InParanoid" id="A0A667Y718"/>
<dbReference type="Gene3D" id="3.90.228.10">
    <property type="match status" value="1"/>
</dbReference>
<dbReference type="Pfam" id="PF23248">
    <property type="entry name" value="KH_PARP14_2"/>
    <property type="match status" value="1"/>
</dbReference>
<dbReference type="CDD" id="cd01439">
    <property type="entry name" value="TCCD_inducible_PARP_like"/>
    <property type="match status" value="1"/>
</dbReference>
<reference evidence="10" key="3">
    <citation type="submission" date="2025-09" db="UniProtKB">
        <authorList>
            <consortium name="Ensembl"/>
        </authorList>
    </citation>
    <scope>IDENTIFICATION</scope>
</reference>
<dbReference type="InterPro" id="IPR052056">
    <property type="entry name" value="Mono-ARTD/PARP"/>
</dbReference>
<dbReference type="GO" id="GO:0005634">
    <property type="term" value="C:nucleus"/>
    <property type="evidence" value="ECO:0007669"/>
    <property type="project" value="UniProtKB-SubCell"/>
</dbReference>
<evidence type="ECO:0000256" key="1">
    <source>
        <dbReference type="ARBA" id="ARBA00004123"/>
    </source>
</evidence>
<keyword evidence="3 7" id="KW-0808">Transferase</keyword>
<evidence type="ECO:0000313" key="10">
    <source>
        <dbReference type="Ensembl" id="ENSMMDP00005023427.1"/>
    </source>
</evidence>
<comment type="similarity">
    <text evidence="6">Belongs to the ARTD/PARP family.</text>
</comment>
<keyword evidence="2 7" id="KW-0328">Glycosyltransferase</keyword>
<dbReference type="GO" id="GO:0070212">
    <property type="term" value="P:protein poly-ADP-ribosylation"/>
    <property type="evidence" value="ECO:0007669"/>
    <property type="project" value="TreeGrafter"/>
</dbReference>
<dbReference type="GO" id="GO:0003950">
    <property type="term" value="F:NAD+ poly-ADP-ribosyltransferase activity"/>
    <property type="evidence" value="ECO:0007669"/>
    <property type="project" value="UniProtKB-UniRule"/>
</dbReference>
<dbReference type="AlphaFoldDB" id="A0A667Y718"/>
<reference evidence="10" key="2">
    <citation type="submission" date="2025-08" db="UniProtKB">
        <authorList>
            <consortium name="Ensembl"/>
        </authorList>
    </citation>
    <scope>IDENTIFICATION</scope>
</reference>
<dbReference type="GO" id="GO:0005737">
    <property type="term" value="C:cytoplasm"/>
    <property type="evidence" value="ECO:0007669"/>
    <property type="project" value="TreeGrafter"/>
</dbReference>
<sequence length="500" mass="55343">MEDHIPVEGEVWQGIENSCLELNTGNACISFKSSVSEIVVAGMQAEVKTLAEKIKKMAEKASSDLHMKRDTIEKKINLDSKEELDLIFNHEQYSYDIEGRVKLTLGHGCICQQTADALICPLSSLSFDNPVAQQFLQFGGPEIKKVIDKFLKEKQGPMAGDVVVTNPGTLKCKHLIYAVIPVWGNSSSTLQSTYLQAAKGDITKETVDVIVNSNNQNLNLDTGKYSLPAGQVVGSDAEVLVLSSQGTQPSDGVVITKPGNLPTKHIIHMVGRTKEADITSSMLKTLMMCESHKLQSVSFPALGTAVIQPPRTWTRMVNKDMEMIDLAPASGEYKKLSSLCQCFQIQRIQNKYLWQRYAVKKQILDKKYPTNKNELNLYHGTTADICHKINSTGFNRSFCGRNATVYGNGTYFAKESWYSCQDTYSNPDVSGLKYMYRARVLVGKPCKGLQGMKEPSPLSASNPQAGLHDSAVDDLQKPFIYVVFCDAGAYPEYLISFKTK</sequence>
<name>A0A667Y718_9TELE</name>
<dbReference type="SUPFAM" id="SSF52949">
    <property type="entry name" value="Macro domain-like"/>
    <property type="match status" value="2"/>
</dbReference>
<organism evidence="10 11">
    <name type="scientific">Myripristis murdjan</name>
    <name type="common">pinecone soldierfish</name>
    <dbReference type="NCBI Taxonomy" id="586833"/>
    <lineage>
        <taxon>Eukaryota</taxon>
        <taxon>Metazoa</taxon>
        <taxon>Chordata</taxon>
        <taxon>Craniata</taxon>
        <taxon>Vertebrata</taxon>
        <taxon>Euteleostomi</taxon>
        <taxon>Actinopterygii</taxon>
        <taxon>Neopterygii</taxon>
        <taxon>Teleostei</taxon>
        <taxon>Neoteleostei</taxon>
        <taxon>Acanthomorphata</taxon>
        <taxon>Holocentriformes</taxon>
        <taxon>Holocentridae</taxon>
        <taxon>Myripristis</taxon>
    </lineage>
</organism>
<dbReference type="InterPro" id="IPR012317">
    <property type="entry name" value="Poly(ADP-ribose)pol_cat_dom"/>
</dbReference>
<dbReference type="GeneTree" id="ENSGT00940000165390"/>
<evidence type="ECO:0000256" key="7">
    <source>
        <dbReference type="RuleBase" id="RU362114"/>
    </source>
</evidence>
<dbReference type="Pfam" id="PF00644">
    <property type="entry name" value="PARP"/>
    <property type="match status" value="1"/>
</dbReference>
<dbReference type="GO" id="GO:0010629">
    <property type="term" value="P:negative regulation of gene expression"/>
    <property type="evidence" value="ECO:0007669"/>
    <property type="project" value="TreeGrafter"/>
</dbReference>
<dbReference type="Pfam" id="PF01661">
    <property type="entry name" value="Macro"/>
    <property type="match status" value="2"/>
</dbReference>
<evidence type="ECO:0000256" key="2">
    <source>
        <dbReference type="ARBA" id="ARBA00022676"/>
    </source>
</evidence>
<dbReference type="EC" id="2.4.2.-" evidence="7"/>
<evidence type="ECO:0000256" key="6">
    <source>
        <dbReference type="ARBA" id="ARBA00024347"/>
    </source>
</evidence>
<dbReference type="GO" id="GO:1990404">
    <property type="term" value="F:NAD+-protein mono-ADP-ribosyltransferase activity"/>
    <property type="evidence" value="ECO:0007669"/>
    <property type="project" value="TreeGrafter"/>
</dbReference>
<proteinExistence type="inferred from homology"/>
<evidence type="ECO:0000256" key="4">
    <source>
        <dbReference type="ARBA" id="ARBA00023027"/>
    </source>
</evidence>
<reference evidence="10" key="1">
    <citation type="submission" date="2019-06" db="EMBL/GenBank/DDBJ databases">
        <authorList>
            <consortium name="Wellcome Sanger Institute Data Sharing"/>
        </authorList>
    </citation>
    <scope>NUCLEOTIDE SEQUENCE [LARGE SCALE GENOMIC DNA]</scope>
</reference>
<evidence type="ECO:0000256" key="5">
    <source>
        <dbReference type="ARBA" id="ARBA00023242"/>
    </source>
</evidence>
<dbReference type="PROSITE" id="PS51059">
    <property type="entry name" value="PARP_CATALYTIC"/>
    <property type="match status" value="1"/>
</dbReference>
<comment type="subcellular location">
    <subcellularLocation>
        <location evidence="1">Nucleus</location>
    </subcellularLocation>
</comment>
<keyword evidence="4 7" id="KW-0520">NAD</keyword>